<comment type="caution">
    <text evidence="1">The sequence shown here is derived from an EMBL/GenBank/DDBJ whole genome shotgun (WGS) entry which is preliminary data.</text>
</comment>
<accession>A0A3M8AIX3</accession>
<reference evidence="1 2" key="1">
    <citation type="submission" date="2018-10" db="EMBL/GenBank/DDBJ databases">
        <title>Isolation, diversity and antibacterial activity of antinobacteria from the wheat rhizosphere soil.</title>
        <authorList>
            <person name="Sun T."/>
        </authorList>
    </citation>
    <scope>NUCLEOTIDE SEQUENCE [LARGE SCALE GENOMIC DNA]</scope>
    <source>
        <strain evidence="1 2">SJ-23</strain>
    </source>
</reference>
<protein>
    <submittedName>
        <fullName evidence="1">Uncharacterized protein</fullName>
    </submittedName>
</protein>
<dbReference type="EMBL" id="RHHB01000005">
    <property type="protein sequence ID" value="RNB51144.1"/>
    <property type="molecule type" value="Genomic_DNA"/>
</dbReference>
<gene>
    <name evidence="1" type="ORF">EDM22_05510</name>
</gene>
<organism evidence="1 2">
    <name type="scientific">Agromyces tardus</name>
    <dbReference type="NCBI Taxonomy" id="2583849"/>
    <lineage>
        <taxon>Bacteria</taxon>
        <taxon>Bacillati</taxon>
        <taxon>Actinomycetota</taxon>
        <taxon>Actinomycetes</taxon>
        <taxon>Micrococcales</taxon>
        <taxon>Microbacteriaceae</taxon>
        <taxon>Agromyces</taxon>
    </lineage>
</organism>
<proteinExistence type="predicted"/>
<evidence type="ECO:0000313" key="1">
    <source>
        <dbReference type="EMBL" id="RNB51144.1"/>
    </source>
</evidence>
<evidence type="ECO:0000313" key="2">
    <source>
        <dbReference type="Proteomes" id="UP000275048"/>
    </source>
</evidence>
<dbReference type="Proteomes" id="UP000275048">
    <property type="component" value="Unassembled WGS sequence"/>
</dbReference>
<keyword evidence="2" id="KW-1185">Reference proteome</keyword>
<sequence>MAATALLSIVALTACTSPTARVDDAVDQSIAAIASARIALDLQGDGRMFTTTASATVTDARRELIGASRSVAETDATTAAEADHRDETQAAVTDAIVAVDSAADALAGVGDLDTALREVEHAESVLRDLAKEDAS</sequence>
<name>A0A3M8AIX3_9MICO</name>
<dbReference type="AlphaFoldDB" id="A0A3M8AIX3"/>